<proteinExistence type="predicted"/>
<accession>A0A9Q3GLX9</accession>
<dbReference type="Proteomes" id="UP000765509">
    <property type="component" value="Unassembled WGS sequence"/>
</dbReference>
<comment type="caution">
    <text evidence="2">The sequence shown here is derived from an EMBL/GenBank/DDBJ whole genome shotgun (WGS) entry which is preliminary data.</text>
</comment>
<evidence type="ECO:0000313" key="2">
    <source>
        <dbReference type="EMBL" id="MBW0471522.1"/>
    </source>
</evidence>
<dbReference type="AlphaFoldDB" id="A0A9Q3GLX9"/>
<organism evidence="2 3">
    <name type="scientific">Austropuccinia psidii MF-1</name>
    <dbReference type="NCBI Taxonomy" id="1389203"/>
    <lineage>
        <taxon>Eukaryota</taxon>
        <taxon>Fungi</taxon>
        <taxon>Dikarya</taxon>
        <taxon>Basidiomycota</taxon>
        <taxon>Pucciniomycotina</taxon>
        <taxon>Pucciniomycetes</taxon>
        <taxon>Pucciniales</taxon>
        <taxon>Sphaerophragmiaceae</taxon>
        <taxon>Austropuccinia</taxon>
    </lineage>
</organism>
<name>A0A9Q3GLX9_9BASI</name>
<evidence type="ECO:0000313" key="3">
    <source>
        <dbReference type="Proteomes" id="UP000765509"/>
    </source>
</evidence>
<gene>
    <name evidence="2" type="ORF">O181_011237</name>
</gene>
<keyword evidence="3" id="KW-1185">Reference proteome</keyword>
<dbReference type="EMBL" id="AVOT02002786">
    <property type="protein sequence ID" value="MBW0471522.1"/>
    <property type="molecule type" value="Genomic_DNA"/>
</dbReference>
<evidence type="ECO:0000256" key="1">
    <source>
        <dbReference type="SAM" id="MobiDB-lite"/>
    </source>
</evidence>
<protein>
    <submittedName>
        <fullName evidence="2">Uncharacterized protein</fullName>
    </submittedName>
</protein>
<reference evidence="2" key="1">
    <citation type="submission" date="2021-03" db="EMBL/GenBank/DDBJ databases">
        <title>Draft genome sequence of rust myrtle Austropuccinia psidii MF-1, a brazilian biotype.</title>
        <authorList>
            <person name="Quecine M.C."/>
            <person name="Pachon D.M.R."/>
            <person name="Bonatelli M.L."/>
            <person name="Correr F.H."/>
            <person name="Franceschini L.M."/>
            <person name="Leite T.F."/>
            <person name="Margarido G.R.A."/>
            <person name="Almeida C.A."/>
            <person name="Ferrarezi J.A."/>
            <person name="Labate C.A."/>
        </authorList>
    </citation>
    <scope>NUCLEOTIDE SEQUENCE</scope>
    <source>
        <strain evidence="2">MF-1</strain>
    </source>
</reference>
<dbReference type="OrthoDB" id="2664273at2759"/>
<sequence length="137" mass="15236">MKGAEPSRRGFGLEVEEGEESVGEEGSEETGVDAALAGAPEDSEAANLAHSNQPFISQAEPNFLKIMEQMTQFMGKLTQAVNPRDNSKAPAFKTPLMKARYTFDGIQAHKLRGFIQSFQLIFHNDPENFFPDRKKFL</sequence>
<feature type="compositionally biased region" description="Acidic residues" evidence="1">
    <location>
        <begin position="14"/>
        <end position="31"/>
    </location>
</feature>
<feature type="region of interest" description="Disordered" evidence="1">
    <location>
        <begin position="1"/>
        <end position="53"/>
    </location>
</feature>